<organism evidence="2 3">
    <name type="scientific">Littorina saxatilis</name>
    <dbReference type="NCBI Taxonomy" id="31220"/>
    <lineage>
        <taxon>Eukaryota</taxon>
        <taxon>Metazoa</taxon>
        <taxon>Spiralia</taxon>
        <taxon>Lophotrochozoa</taxon>
        <taxon>Mollusca</taxon>
        <taxon>Gastropoda</taxon>
        <taxon>Caenogastropoda</taxon>
        <taxon>Littorinimorpha</taxon>
        <taxon>Littorinoidea</taxon>
        <taxon>Littorinidae</taxon>
        <taxon>Littorina</taxon>
    </lineage>
</organism>
<comment type="caution">
    <text evidence="2">The sequence shown here is derived from an EMBL/GenBank/DDBJ whole genome shotgun (WGS) entry which is preliminary data.</text>
</comment>
<feature type="transmembrane region" description="Helical" evidence="1">
    <location>
        <begin position="42"/>
        <end position="59"/>
    </location>
</feature>
<dbReference type="Proteomes" id="UP001374579">
    <property type="component" value="Unassembled WGS sequence"/>
</dbReference>
<evidence type="ECO:0000256" key="1">
    <source>
        <dbReference type="SAM" id="Phobius"/>
    </source>
</evidence>
<dbReference type="EMBL" id="JBAMIC010000022">
    <property type="protein sequence ID" value="KAK7091742.1"/>
    <property type="molecule type" value="Genomic_DNA"/>
</dbReference>
<sequence length="134" mass="15159">MRQENYKVRTYLECVNPFWKLLLHLQSTCNTQFRIDCHCSKMMYLVVLALCLPAILAQYPPYTGGYGNPCYPFGPYSPFNPYYPNDPTNPSNAQCGQRNSPCSPGASRCCFALACQYSFANTYTCQTDMNIIAS</sequence>
<evidence type="ECO:0000313" key="3">
    <source>
        <dbReference type="Proteomes" id="UP001374579"/>
    </source>
</evidence>
<keyword evidence="1" id="KW-0472">Membrane</keyword>
<keyword evidence="3" id="KW-1185">Reference proteome</keyword>
<gene>
    <name evidence="2" type="ORF">V1264_009385</name>
</gene>
<reference evidence="2 3" key="1">
    <citation type="submission" date="2024-02" db="EMBL/GenBank/DDBJ databases">
        <title>Chromosome-scale genome assembly of the rough periwinkle Littorina saxatilis.</title>
        <authorList>
            <person name="De Jode A."/>
            <person name="Faria R."/>
            <person name="Formenti G."/>
            <person name="Sims Y."/>
            <person name="Smith T.P."/>
            <person name="Tracey A."/>
            <person name="Wood J.M.D."/>
            <person name="Zagrodzka Z.B."/>
            <person name="Johannesson K."/>
            <person name="Butlin R.K."/>
            <person name="Leder E.H."/>
        </authorList>
    </citation>
    <scope>NUCLEOTIDE SEQUENCE [LARGE SCALE GENOMIC DNA]</scope>
    <source>
        <strain evidence="2">Snail1</strain>
        <tissue evidence="2">Muscle</tissue>
    </source>
</reference>
<dbReference type="AlphaFoldDB" id="A0AAN9G1V5"/>
<proteinExistence type="predicted"/>
<evidence type="ECO:0000313" key="2">
    <source>
        <dbReference type="EMBL" id="KAK7091742.1"/>
    </source>
</evidence>
<name>A0AAN9G1V5_9CAEN</name>
<protein>
    <submittedName>
        <fullName evidence="2">Uncharacterized protein</fullName>
    </submittedName>
</protein>
<keyword evidence="1" id="KW-0812">Transmembrane</keyword>
<accession>A0AAN9G1V5</accession>
<keyword evidence="1" id="KW-1133">Transmembrane helix</keyword>